<feature type="compositionally biased region" description="Low complexity" evidence="9">
    <location>
        <begin position="945"/>
        <end position="963"/>
    </location>
</feature>
<feature type="repeat" description="RCC1" evidence="6">
    <location>
        <begin position="389"/>
        <end position="440"/>
    </location>
</feature>
<dbReference type="GO" id="GO:0003723">
    <property type="term" value="F:RNA binding"/>
    <property type="evidence" value="ECO:0007669"/>
    <property type="project" value="InterPro"/>
</dbReference>
<dbReference type="InterPro" id="IPR000408">
    <property type="entry name" value="Reg_chr_condens"/>
</dbReference>
<dbReference type="Pfam" id="PF13713">
    <property type="entry name" value="BRX_N"/>
    <property type="match status" value="1"/>
</dbReference>
<dbReference type="PRINTS" id="PR00633">
    <property type="entry name" value="RCCNDNSATION"/>
</dbReference>
<dbReference type="Pfam" id="PF01535">
    <property type="entry name" value="PPR"/>
    <property type="match status" value="3"/>
</dbReference>
<dbReference type="Pfam" id="PF08381">
    <property type="entry name" value="BRX"/>
    <property type="match status" value="1"/>
</dbReference>
<dbReference type="FunFam" id="1.25.40.10:FF:000031">
    <property type="entry name" value="Pentatricopeptide repeat-containing protein mitochondrial"/>
    <property type="match status" value="1"/>
</dbReference>
<dbReference type="SUPFAM" id="SSF57903">
    <property type="entry name" value="FYVE/PHD zinc finger"/>
    <property type="match status" value="1"/>
</dbReference>
<evidence type="ECO:0000256" key="7">
    <source>
        <dbReference type="PROSITE-ProRule" id="PRU00708"/>
    </source>
</evidence>
<dbReference type="SMART" id="SM00064">
    <property type="entry name" value="FYVE"/>
    <property type="match status" value="1"/>
</dbReference>
<dbReference type="SUPFAM" id="SSF50985">
    <property type="entry name" value="RCC1/BLIP-II"/>
    <property type="match status" value="1"/>
</dbReference>
<dbReference type="InterPro" id="IPR013591">
    <property type="entry name" value="Brevis_radix_dom"/>
</dbReference>
<gene>
    <name evidence="12" type="ORF">RJ640_011681</name>
</gene>
<feature type="repeat" description="RCC1" evidence="6">
    <location>
        <begin position="284"/>
        <end position="335"/>
    </location>
</feature>
<dbReference type="GO" id="GO:0009451">
    <property type="term" value="P:RNA modification"/>
    <property type="evidence" value="ECO:0007669"/>
    <property type="project" value="InterPro"/>
</dbReference>
<feature type="region of interest" description="Disordered" evidence="9">
    <location>
        <begin position="787"/>
        <end position="814"/>
    </location>
</feature>
<dbReference type="NCBIfam" id="TIGR00756">
    <property type="entry name" value="PPR"/>
    <property type="match status" value="5"/>
</dbReference>
<feature type="coiled-coil region" evidence="8">
    <location>
        <begin position="819"/>
        <end position="895"/>
    </location>
</feature>
<dbReference type="InterPro" id="IPR002885">
    <property type="entry name" value="PPR_rpt"/>
</dbReference>
<keyword evidence="4" id="KW-0862">Zinc</keyword>
<dbReference type="InterPro" id="IPR000306">
    <property type="entry name" value="Znf_FYVE"/>
</dbReference>
<dbReference type="Gene3D" id="2.30.29.30">
    <property type="entry name" value="Pleckstrin-homology domain (PH domain)/Phosphotyrosine-binding domain (PTB)"/>
    <property type="match status" value="1"/>
</dbReference>
<dbReference type="InterPro" id="IPR027988">
    <property type="entry name" value="BRX_N"/>
</dbReference>
<evidence type="ECO:0000259" key="10">
    <source>
        <dbReference type="PROSITE" id="PS50178"/>
    </source>
</evidence>
<feature type="compositionally biased region" description="Low complexity" evidence="9">
    <location>
        <begin position="787"/>
        <end position="796"/>
    </location>
</feature>
<evidence type="ECO:0000256" key="4">
    <source>
        <dbReference type="ARBA" id="ARBA00022833"/>
    </source>
</evidence>
<dbReference type="InterPro" id="IPR011993">
    <property type="entry name" value="PH-like_dom_sf"/>
</dbReference>
<feature type="repeat" description="RCC1" evidence="6">
    <location>
        <begin position="557"/>
        <end position="608"/>
    </location>
</feature>
<accession>A0AA88QYN2</accession>
<feature type="region of interest" description="Disordered" evidence="9">
    <location>
        <begin position="703"/>
        <end position="747"/>
    </location>
</feature>
<dbReference type="InterPro" id="IPR058923">
    <property type="entry name" value="RCC1-like_dom"/>
</dbReference>
<dbReference type="InterPro" id="IPR011011">
    <property type="entry name" value="Znf_FYVE_PHD"/>
</dbReference>
<dbReference type="Pfam" id="PF16627">
    <property type="entry name" value="BRX_assoc"/>
    <property type="match status" value="1"/>
</dbReference>
<dbReference type="InterPro" id="IPR046848">
    <property type="entry name" value="E_motif"/>
</dbReference>
<dbReference type="Pfam" id="PF01363">
    <property type="entry name" value="FYVE"/>
    <property type="match status" value="1"/>
</dbReference>
<keyword evidence="1" id="KW-0479">Metal-binding</keyword>
<feature type="domain" description="BRX" evidence="11">
    <location>
        <begin position="987"/>
        <end position="1042"/>
    </location>
</feature>
<keyword evidence="3 5" id="KW-0863">Zinc-finger</keyword>
<feature type="repeat" description="RCC1" evidence="6">
    <location>
        <begin position="222"/>
        <end position="283"/>
    </location>
</feature>
<dbReference type="FunFam" id="1.25.40.10:FF:000073">
    <property type="entry name" value="Pentatricopeptide repeat-containing protein chloroplastic"/>
    <property type="match status" value="1"/>
</dbReference>
<reference evidence="12" key="1">
    <citation type="submission" date="2022-12" db="EMBL/GenBank/DDBJ databases">
        <title>Draft genome assemblies for two species of Escallonia (Escalloniales).</title>
        <authorList>
            <person name="Chanderbali A."/>
            <person name="Dervinis C."/>
            <person name="Anghel I."/>
            <person name="Soltis D."/>
            <person name="Soltis P."/>
            <person name="Zapata F."/>
        </authorList>
    </citation>
    <scope>NUCLEOTIDE SEQUENCE</scope>
    <source>
        <strain evidence="12">UCBG92.1500</strain>
        <tissue evidence="12">Leaf</tissue>
    </source>
</reference>
<feature type="domain" description="FYVE-type" evidence="10">
    <location>
        <begin position="613"/>
        <end position="675"/>
    </location>
</feature>
<dbReference type="Pfam" id="PF13041">
    <property type="entry name" value="PPR_2"/>
    <property type="match status" value="4"/>
</dbReference>
<dbReference type="Gene3D" id="1.25.40.10">
    <property type="entry name" value="Tetratricopeptide repeat domain"/>
    <property type="match status" value="5"/>
</dbReference>
<dbReference type="PROSITE" id="PS51375">
    <property type="entry name" value="PPR"/>
    <property type="match status" value="7"/>
</dbReference>
<protein>
    <submittedName>
        <fullName evidence="12">Uncharacterized protein</fullName>
    </submittedName>
</protein>
<feature type="repeat" description="PPR" evidence="7">
    <location>
        <begin position="1290"/>
        <end position="1324"/>
    </location>
</feature>
<evidence type="ECO:0000256" key="9">
    <source>
        <dbReference type="SAM" id="MobiDB-lite"/>
    </source>
</evidence>
<dbReference type="SUPFAM" id="SSF50729">
    <property type="entry name" value="PH domain-like"/>
    <property type="match status" value="1"/>
</dbReference>
<dbReference type="EMBL" id="JAVXUO010002543">
    <property type="protein sequence ID" value="KAK2971900.1"/>
    <property type="molecule type" value="Genomic_DNA"/>
</dbReference>
<dbReference type="PROSITE" id="PS00626">
    <property type="entry name" value="RCC1_2"/>
    <property type="match status" value="3"/>
</dbReference>
<dbReference type="Proteomes" id="UP001187471">
    <property type="component" value="Unassembled WGS sequence"/>
</dbReference>
<feature type="repeat" description="RCC1" evidence="6">
    <location>
        <begin position="453"/>
        <end position="504"/>
    </location>
</feature>
<evidence type="ECO:0000313" key="13">
    <source>
        <dbReference type="Proteomes" id="UP001187471"/>
    </source>
</evidence>
<dbReference type="FunFam" id="1.25.40.10:FF:000158">
    <property type="entry name" value="pentatricopeptide repeat-containing protein At2g33680"/>
    <property type="match status" value="1"/>
</dbReference>
<dbReference type="FunFam" id="2.130.10.30:FF:000031">
    <property type="entry name" value="PH, RCC1 and FYVE domains-containing protein 1"/>
    <property type="match status" value="1"/>
</dbReference>
<feature type="repeat" description="PPR" evidence="7">
    <location>
        <begin position="1696"/>
        <end position="1730"/>
    </location>
</feature>
<feature type="compositionally biased region" description="Basic and acidic residues" evidence="9">
    <location>
        <begin position="128"/>
        <end position="137"/>
    </location>
</feature>
<keyword evidence="8" id="KW-0175">Coiled coil</keyword>
<keyword evidence="2" id="KW-0677">Repeat</keyword>
<feature type="repeat" description="RCC1" evidence="6">
    <location>
        <begin position="505"/>
        <end position="556"/>
    </location>
</feature>
<proteinExistence type="predicted"/>
<feature type="region of interest" description="Disordered" evidence="9">
    <location>
        <begin position="941"/>
        <end position="989"/>
    </location>
</feature>
<feature type="repeat" description="PPR" evidence="7">
    <location>
        <begin position="1558"/>
        <end position="1592"/>
    </location>
</feature>
<evidence type="ECO:0000256" key="8">
    <source>
        <dbReference type="SAM" id="Coils"/>
    </source>
</evidence>
<organism evidence="12 13">
    <name type="scientific">Escallonia rubra</name>
    <dbReference type="NCBI Taxonomy" id="112253"/>
    <lineage>
        <taxon>Eukaryota</taxon>
        <taxon>Viridiplantae</taxon>
        <taxon>Streptophyta</taxon>
        <taxon>Embryophyta</taxon>
        <taxon>Tracheophyta</taxon>
        <taxon>Spermatophyta</taxon>
        <taxon>Magnoliopsida</taxon>
        <taxon>eudicotyledons</taxon>
        <taxon>Gunneridae</taxon>
        <taxon>Pentapetalae</taxon>
        <taxon>asterids</taxon>
        <taxon>campanulids</taxon>
        <taxon>Escalloniales</taxon>
        <taxon>Escalloniaceae</taxon>
        <taxon>Escallonia</taxon>
    </lineage>
</organism>
<dbReference type="Gene3D" id="3.30.40.10">
    <property type="entry name" value="Zinc/RING finger domain, C3HC4 (zinc finger)"/>
    <property type="match status" value="1"/>
</dbReference>
<keyword evidence="13" id="KW-1185">Reference proteome</keyword>
<dbReference type="Pfam" id="PF25390">
    <property type="entry name" value="WD40_RLD"/>
    <property type="match status" value="1"/>
</dbReference>
<dbReference type="GO" id="GO:0008270">
    <property type="term" value="F:zinc ion binding"/>
    <property type="evidence" value="ECO:0007669"/>
    <property type="project" value="UniProtKB-KW"/>
</dbReference>
<dbReference type="InterPro" id="IPR046960">
    <property type="entry name" value="PPR_At4g14850-like_plant"/>
</dbReference>
<dbReference type="InterPro" id="IPR011990">
    <property type="entry name" value="TPR-like_helical_dom_sf"/>
</dbReference>
<dbReference type="FunFam" id="3.30.40.10:FF:000619">
    <property type="entry name" value="Putative E3 ubiquitin-protein ligase HERC1"/>
    <property type="match status" value="1"/>
</dbReference>
<evidence type="ECO:0000256" key="3">
    <source>
        <dbReference type="ARBA" id="ARBA00022771"/>
    </source>
</evidence>
<name>A0AA88QYN2_9ASTE</name>
<feature type="repeat" description="PPR" evidence="7">
    <location>
        <begin position="1457"/>
        <end position="1491"/>
    </location>
</feature>
<sequence>MLWTGKMTLDVNRTGGHVERDIEQDESVLIWYSGKEEKHLKLSHVSRIISGQRTPIFQRYPRPEKEYQSFSLIYSDRSLDLALISRGHQRKWRTESRSDGIPSEVNSPRTYTRRSSPLNSPFESGDSLQKDGGDHMRSPYGSPPKNDLDKTLSDVILYAVPPKGFFPSDSASTSVHSLSSGGSDGIHGHMKGLGMDAFRVSLSSAVSSSSQGSGHDDGDALGDVFIWGECTGDGVLGGGPHRAGSCSGINMDSLLPKALESAVVLDVQNIACGGRHAALVTKQGEIFSWGEESGGRLGHGVDSDVLHPKLIDALSTTNIEFVACGEYHSCAVTLSGDLYTWGDGHFGLLGHGNEVSHWVPKRVNGPLEGIHVSSISCGPWHTAVVTSAGQLFTLGDGTFGVLGHGDRRSVSKPREVESLKGLRTVRAACGVWHTAAVVEVMVGNSSSSNCSSGKLFTWGDGDKGRLGHGDKEAKLVPTCVAALVEPNFCQVACGHSLTVALTTSGHVYTMGSPVYGQLGNPQVDGKLPSRVEGKLSKSFVEEIACGAYHVAVLTSRTEVYTWGKGGNGRLGHGVTDDRNSPTLVEALKDKQVKSIACGTNFTAAICLHKWVSGIDQSMCSGCRLPFNFKRKRHNCYNCGLVFCHSCSSKKSLRAAMAPNPNKPYRVCDNCVSKLKKAIETDNSSQSSVSRRGSTNQGMAEIIEKDEKLDSRSRPHLARFSSMESLKQVDSRSSKRNKKLEFNSSRVSPIPNGSSQWGALNISKSFNPVFGSSKKFFSASVPGSRIVSRATSPISRRPSPPRSTTPTPTLGGLASPKIVIDDAKRTNDSLSQEVIKLRAQVENLTRKAQLQDVELERTTKQLKEAIAIAGEETARCKAAKEVIKSLTAQLKDMAERLPVGAARNVKSPSFTSFGSNLALTDGSTASFDRFNGHIAYQEPELNGTNSHLLSNGSSTVSSRSSGHNRLGHSEVATKNGGRTKESDSRSDNEWVEQDEPGVYITLTSLPGGVKDLKRVRFSRKRFSEKQAEQWWAENRARVYEQYNVRMIDKSSVGVFRDQRFYLPENSKLAIVGGIQTRVAFSDGGMETTRLLLSLLRSCCGSKSLKQGELLHQKVITSGLRSNVALCISLIKFYFSCQLFKPAELVFRTTENPWDVSLWNSLMACYTKNYMLVEALELFEDLLHLPYLKPDSHTYPSVLKACSGLGRAGYGKVVHTHVVKSGFVSDVVVTSAIVGLYAKCGMFGWATQLFDEMPERDAACWNTVISSYYQNGQYGKALGLFDEMKGCGYKPDSVTYTTAICSCGRLLDLERGKEMHNEVVQNGLVLDGYVSAALVDMYGKSGNLEMAINVFEQMPRKSLVSWNSMIAAHSLSGDSKSCIDLFQRMIGQGIKPSSTTFSSLLMACSKSGNLWHGKVTHGYIMRNGIEADIFINGSLVDLYFKCGSIVSAEFAFKGMPRTDVVAWNIMISGYVSVGCDFEALGVFSDMENAGVKPNAITFTSVLVACSRLAALEQGKHIHKSIIACKLESHEIVTGALLDMYAKCGAVNEAFQAFNQLSERDLVSWTSMIMAYGCHGQAFEALNLFSKMLQSDVKPDRVTFLAVISACSHAGLVNEGCYYFKKMVDDYKINPTFAEYSCLVDLLGRAGRVHEAYVILQKHPNMREDANLLSTLFSACHLHGELELGWKIADLLLDKDADDSSTYITLAKMYASANGWTQARKVRLKMKELGLKKYPGCSWIEVGKRIEAFFVKDKVIPQAEMVYECLAILTTHMEKD</sequence>
<evidence type="ECO:0000256" key="5">
    <source>
        <dbReference type="PROSITE-ProRule" id="PRU00091"/>
    </source>
</evidence>
<dbReference type="CDD" id="cd00065">
    <property type="entry name" value="FYVE_like_SF"/>
    <property type="match status" value="1"/>
</dbReference>
<evidence type="ECO:0000259" key="11">
    <source>
        <dbReference type="PROSITE" id="PS51514"/>
    </source>
</evidence>
<feature type="compositionally biased region" description="Basic and acidic residues" evidence="9">
    <location>
        <begin position="977"/>
        <end position="987"/>
    </location>
</feature>
<feature type="repeat" description="RCC1" evidence="6">
    <location>
        <begin position="336"/>
        <end position="388"/>
    </location>
</feature>
<evidence type="ECO:0000256" key="6">
    <source>
        <dbReference type="PROSITE-ProRule" id="PRU00235"/>
    </source>
</evidence>
<dbReference type="FunFam" id="1.25.40.10:FF:000344">
    <property type="entry name" value="Pentatricopeptide repeat-containing protein"/>
    <property type="match status" value="1"/>
</dbReference>
<feature type="repeat" description="PPR" evidence="7">
    <location>
        <begin position="1356"/>
        <end position="1390"/>
    </location>
</feature>
<dbReference type="FunFam" id="2.130.10.30:FF:000028">
    <property type="entry name" value="PH, RCC1 and FYVE domains-containing protein 1"/>
    <property type="match status" value="1"/>
</dbReference>
<dbReference type="InterPro" id="IPR009091">
    <property type="entry name" value="RCC1/BLIP-II"/>
</dbReference>
<dbReference type="InterPro" id="IPR017455">
    <property type="entry name" value="Znf_FYVE-rel"/>
</dbReference>
<feature type="region of interest" description="Disordered" evidence="9">
    <location>
        <begin position="92"/>
        <end position="147"/>
    </location>
</feature>
<dbReference type="PROSITE" id="PS50012">
    <property type="entry name" value="RCC1_3"/>
    <property type="match status" value="7"/>
</dbReference>
<evidence type="ECO:0000313" key="12">
    <source>
        <dbReference type="EMBL" id="KAK2971900.1"/>
    </source>
</evidence>
<dbReference type="PROSITE" id="PS51514">
    <property type="entry name" value="BRX"/>
    <property type="match status" value="1"/>
</dbReference>
<feature type="repeat" description="PPR" evidence="7">
    <location>
        <begin position="1255"/>
        <end position="1289"/>
    </location>
</feature>
<dbReference type="InterPro" id="IPR013083">
    <property type="entry name" value="Znf_RING/FYVE/PHD"/>
</dbReference>
<feature type="compositionally biased region" description="Polar residues" evidence="9">
    <location>
        <begin position="104"/>
        <end position="122"/>
    </location>
</feature>
<feature type="repeat" description="PPR" evidence="7">
    <location>
        <begin position="1325"/>
        <end position="1355"/>
    </location>
</feature>
<evidence type="ECO:0000256" key="1">
    <source>
        <dbReference type="ARBA" id="ARBA00022723"/>
    </source>
</evidence>
<evidence type="ECO:0000256" key="2">
    <source>
        <dbReference type="ARBA" id="ARBA00022737"/>
    </source>
</evidence>
<dbReference type="PROSITE" id="PS50178">
    <property type="entry name" value="ZF_FYVE"/>
    <property type="match status" value="1"/>
</dbReference>
<dbReference type="Gene3D" id="2.130.10.30">
    <property type="entry name" value="Regulator of chromosome condensation 1/beta-lactamase-inhibitor protein II"/>
    <property type="match status" value="2"/>
</dbReference>
<dbReference type="PANTHER" id="PTHR47926">
    <property type="entry name" value="PENTATRICOPEPTIDE REPEAT-CONTAINING PROTEIN"/>
    <property type="match status" value="1"/>
</dbReference>
<dbReference type="GO" id="GO:0099402">
    <property type="term" value="P:plant organ development"/>
    <property type="evidence" value="ECO:0007669"/>
    <property type="project" value="UniProtKB-ARBA"/>
</dbReference>
<comment type="caution">
    <text evidence="12">The sequence shown here is derived from an EMBL/GenBank/DDBJ whole genome shotgun (WGS) entry which is preliminary data.</text>
</comment>
<dbReference type="Pfam" id="PF20431">
    <property type="entry name" value="E_motif"/>
    <property type="match status" value="1"/>
</dbReference>
<dbReference type="PANTHER" id="PTHR47926:SF452">
    <property type="entry name" value="PENTATRICOPEPTIDE REPEAT-CONTAINING PROTEIN"/>
    <property type="match status" value="1"/>
</dbReference>
<feature type="compositionally biased region" description="Basic and acidic residues" evidence="9">
    <location>
        <begin position="703"/>
        <end position="712"/>
    </location>
</feature>